<evidence type="ECO:0000256" key="1">
    <source>
        <dbReference type="SAM" id="Phobius"/>
    </source>
</evidence>
<dbReference type="Proteomes" id="UP000008514">
    <property type="component" value="Chromosome"/>
</dbReference>
<dbReference type="eggNOG" id="ENOG5033S02">
    <property type="taxonomic scope" value="Bacteria"/>
</dbReference>
<reference evidence="2" key="2">
    <citation type="submission" date="2012-09" db="EMBL/GenBank/DDBJ databases">
        <title>The complete sequence of Psychroflexus torquis an extreme psychrophile from sea-ice that is stimulated by light.</title>
        <authorList>
            <person name="Feng S."/>
            <person name="Powell S.M."/>
            <person name="Bowman J.P."/>
        </authorList>
    </citation>
    <scope>NUCLEOTIDE SEQUENCE [LARGE SCALE GENOMIC DNA]</scope>
    <source>
        <strain evidence="2">ATCC 700755</strain>
    </source>
</reference>
<dbReference type="AlphaFoldDB" id="K4IHC1"/>
<dbReference type="InterPro" id="IPR045749">
    <property type="entry name" value="DUF6090"/>
</dbReference>
<dbReference type="KEGG" id="ptq:P700755_002431"/>
<evidence type="ECO:0000313" key="2">
    <source>
        <dbReference type="EMBL" id="AFU69198.1"/>
    </source>
</evidence>
<organism evidence="2 3">
    <name type="scientific">Psychroflexus torquis (strain ATCC 700755 / CIP 106069 / ACAM 623)</name>
    <dbReference type="NCBI Taxonomy" id="313595"/>
    <lineage>
        <taxon>Bacteria</taxon>
        <taxon>Pseudomonadati</taxon>
        <taxon>Bacteroidota</taxon>
        <taxon>Flavobacteriia</taxon>
        <taxon>Flavobacteriales</taxon>
        <taxon>Flavobacteriaceae</taxon>
        <taxon>Psychroflexus</taxon>
    </lineage>
</organism>
<keyword evidence="1" id="KW-1133">Transmembrane helix</keyword>
<keyword evidence="3" id="KW-1185">Reference proteome</keyword>
<sequence length="250" mass="29118">MIKLFKKIRQNLLLENKTSKYFKYAFGEIVLVVIGILIALSINNWKEDKSEEKQLHTNIISIKEDLQEESLIMTTIINTLDNQEQASLHIIPIMESENKVIIDSLKFIIDFNSFATTPILVDRNNTWELLTSSGKLAEFPDDDLLKLLQDYYNKYDELRTNFNNSANPVRLKLRQLKYELFSDSEHRKFFPTESPTVPSKTLYSSIFEDPTVLPLCRFIGSSATYFENEFDGLNKALLVITYIDKYYSKK</sequence>
<accession>K4IHC1</accession>
<name>K4IHC1_PSYTT</name>
<dbReference type="OrthoDB" id="1430261at2"/>
<dbReference type="HOGENOM" id="CLU_091694_0_0_10"/>
<dbReference type="RefSeq" id="WP_015024769.1">
    <property type="nucleotide sequence ID" value="NC_018721.1"/>
</dbReference>
<reference evidence="2" key="1">
    <citation type="submission" date="2006-03" db="EMBL/GenBank/DDBJ databases">
        <authorList>
            <person name="Bowman J."/>
            <person name="Ferriera S."/>
            <person name="Johnson J."/>
            <person name="Kravitz S."/>
            <person name="Halpern A."/>
            <person name="Remington K."/>
            <person name="Beeson K."/>
            <person name="Tran B."/>
            <person name="Rogers Y.-H."/>
            <person name="Friedman R."/>
            <person name="Venter J.C."/>
        </authorList>
    </citation>
    <scope>NUCLEOTIDE SEQUENCE [LARGE SCALE GENOMIC DNA]</scope>
    <source>
        <strain evidence="2">ATCC 700755</strain>
    </source>
</reference>
<dbReference type="Pfam" id="PF19578">
    <property type="entry name" value="DUF6090"/>
    <property type="match status" value="1"/>
</dbReference>
<gene>
    <name evidence="2" type="ordered locus">P700755_002431</name>
</gene>
<dbReference type="STRING" id="313595.P700755_002431"/>
<protein>
    <submittedName>
        <fullName evidence="2">Uncharacterized protein</fullName>
    </submittedName>
</protein>
<keyword evidence="1" id="KW-0472">Membrane</keyword>
<dbReference type="EMBL" id="CP003879">
    <property type="protein sequence ID" value="AFU69198.1"/>
    <property type="molecule type" value="Genomic_DNA"/>
</dbReference>
<proteinExistence type="predicted"/>
<keyword evidence="1" id="KW-0812">Transmembrane</keyword>
<evidence type="ECO:0000313" key="3">
    <source>
        <dbReference type="Proteomes" id="UP000008514"/>
    </source>
</evidence>
<feature type="transmembrane region" description="Helical" evidence="1">
    <location>
        <begin position="21"/>
        <end position="42"/>
    </location>
</feature>